<accession>A0A1H4UI37</accession>
<keyword evidence="2" id="KW-1185">Reference proteome</keyword>
<organism evidence="1 2">
    <name type="scientific">Tsukamurella tyrosinosolvens</name>
    <dbReference type="NCBI Taxonomy" id="57704"/>
    <lineage>
        <taxon>Bacteria</taxon>
        <taxon>Bacillati</taxon>
        <taxon>Actinomycetota</taxon>
        <taxon>Actinomycetes</taxon>
        <taxon>Mycobacteriales</taxon>
        <taxon>Tsukamurellaceae</taxon>
        <taxon>Tsukamurella</taxon>
    </lineage>
</organism>
<name>A0A1H4UI37_TSUTY</name>
<dbReference type="AlphaFoldDB" id="A0A1H4UI37"/>
<protein>
    <submittedName>
        <fullName evidence="1">Uncharacterized protein</fullName>
    </submittedName>
</protein>
<dbReference type="EMBL" id="FNSA01000003">
    <property type="protein sequence ID" value="SEC68303.1"/>
    <property type="molecule type" value="Genomic_DNA"/>
</dbReference>
<evidence type="ECO:0000313" key="1">
    <source>
        <dbReference type="EMBL" id="SEC68303.1"/>
    </source>
</evidence>
<dbReference type="STRING" id="57704.SAMN04489793_2908"/>
<dbReference type="Proteomes" id="UP000182241">
    <property type="component" value="Unassembled WGS sequence"/>
</dbReference>
<evidence type="ECO:0000313" key="2">
    <source>
        <dbReference type="Proteomes" id="UP000182241"/>
    </source>
</evidence>
<reference evidence="2" key="1">
    <citation type="submission" date="2016-10" db="EMBL/GenBank/DDBJ databases">
        <authorList>
            <person name="Varghese N."/>
            <person name="Submissions S."/>
        </authorList>
    </citation>
    <scope>NUCLEOTIDE SEQUENCE [LARGE SCALE GENOMIC DNA]</scope>
    <source>
        <strain evidence="2">DSM 44234</strain>
    </source>
</reference>
<gene>
    <name evidence="1" type="ORF">SAMN04489793_2908</name>
</gene>
<sequence length="74" mass="8205">MIAALRDASWHNYPDTSSTKKYHLFLDGDALSLCGRAVIADFTAVPAQGVAASDRCFRSECKQGWAQVQSEERR</sequence>
<proteinExistence type="predicted"/>